<evidence type="ECO:0000256" key="1">
    <source>
        <dbReference type="ARBA" id="ARBA00010062"/>
    </source>
</evidence>
<feature type="chain" id="PRO_5032623904" evidence="3">
    <location>
        <begin position="22"/>
        <end position="400"/>
    </location>
</feature>
<feature type="domain" description="Leucine-binding protein" evidence="4">
    <location>
        <begin position="31"/>
        <end position="350"/>
    </location>
</feature>
<evidence type="ECO:0000313" key="5">
    <source>
        <dbReference type="EMBL" id="NKY32002.1"/>
    </source>
</evidence>
<dbReference type="InterPro" id="IPR028082">
    <property type="entry name" value="Peripla_BP_I"/>
</dbReference>
<keyword evidence="6" id="KW-1185">Reference proteome</keyword>
<reference evidence="5 6" key="1">
    <citation type="submission" date="2020-04" db="EMBL/GenBank/DDBJ databases">
        <title>MicrobeNet Type strains.</title>
        <authorList>
            <person name="Nicholson A.C."/>
        </authorList>
    </citation>
    <scope>NUCLEOTIDE SEQUENCE [LARGE SCALE GENOMIC DNA]</scope>
    <source>
        <strain evidence="5 6">DSM 45078</strain>
    </source>
</reference>
<comment type="similarity">
    <text evidence="1">Belongs to the leucine-binding protein family.</text>
</comment>
<comment type="caution">
    <text evidence="5">The sequence shown here is derived from an EMBL/GenBank/DDBJ whole genome shotgun (WGS) entry which is preliminary data.</text>
</comment>
<dbReference type="Pfam" id="PF13458">
    <property type="entry name" value="Peripla_BP_6"/>
    <property type="match status" value="1"/>
</dbReference>
<protein>
    <submittedName>
        <fullName evidence="5">ABC transporter substrate-binding protein</fullName>
    </submittedName>
</protein>
<proteinExistence type="inferred from homology"/>
<sequence length="400" mass="41979">MRRTRVLAWVLAAALLPAACAQVREPVDDYIVIGMDEDSTGPGASYSTIAGDTVRAAVDRLNADGGIGGKEVRLVVENDESSPTNTPSIIRKLVDQGASAIVLATGSGSALQAKQISQSTEVVTIAPTALTDAVAGPPGNEFAYMVPNPLAQYADVYCGAFAAQGKKRLGVLADSSPAIAGILDTLYPKLRECIDIVGTQKAAVDAADLTAGVSRLLDSDPDVVLVASVGGNFELLAQNTVHRLAPGLQRFSLASIGNQPQSWKLAAPGSLDGLVYMGSLSDSNPRTTQLQDWLRTVKGPDYSLTAYDAQAYDSVMLLARAIELAGTHTDRHRLNEAMQQVRDVPASFGQAPLTLSFAPDDHIAPDSACGLVLVEFGPDNVPTGPWPEYQPECTPKGAGR</sequence>
<dbReference type="EMBL" id="JAAXOO010000001">
    <property type="protein sequence ID" value="NKY32002.1"/>
    <property type="molecule type" value="Genomic_DNA"/>
</dbReference>
<organism evidence="5 6">
    <name type="scientific">Nocardia speluncae</name>
    <dbReference type="NCBI Taxonomy" id="419477"/>
    <lineage>
        <taxon>Bacteria</taxon>
        <taxon>Bacillati</taxon>
        <taxon>Actinomycetota</taxon>
        <taxon>Actinomycetes</taxon>
        <taxon>Mycobacteriales</taxon>
        <taxon>Nocardiaceae</taxon>
        <taxon>Nocardia</taxon>
    </lineage>
</organism>
<gene>
    <name evidence="5" type="ORF">HGA13_02785</name>
</gene>
<dbReference type="PANTHER" id="PTHR30483:SF6">
    <property type="entry name" value="PERIPLASMIC BINDING PROTEIN OF ABC TRANSPORTER FOR NATURAL AMINO ACIDS"/>
    <property type="match status" value="1"/>
</dbReference>
<evidence type="ECO:0000256" key="3">
    <source>
        <dbReference type="SAM" id="SignalP"/>
    </source>
</evidence>
<dbReference type="SUPFAM" id="SSF53822">
    <property type="entry name" value="Periplasmic binding protein-like I"/>
    <property type="match status" value="1"/>
</dbReference>
<dbReference type="RefSeq" id="WP_068035699.1">
    <property type="nucleotide sequence ID" value="NZ_JAAXOO010000001.1"/>
</dbReference>
<dbReference type="Gene3D" id="3.40.50.2300">
    <property type="match status" value="2"/>
</dbReference>
<dbReference type="PANTHER" id="PTHR30483">
    <property type="entry name" value="LEUCINE-SPECIFIC-BINDING PROTEIN"/>
    <property type="match status" value="1"/>
</dbReference>
<evidence type="ECO:0000259" key="4">
    <source>
        <dbReference type="Pfam" id="PF13458"/>
    </source>
</evidence>
<feature type="signal peptide" evidence="3">
    <location>
        <begin position="1"/>
        <end position="21"/>
    </location>
</feature>
<evidence type="ECO:0000313" key="6">
    <source>
        <dbReference type="Proteomes" id="UP000565715"/>
    </source>
</evidence>
<dbReference type="InterPro" id="IPR028081">
    <property type="entry name" value="Leu-bd"/>
</dbReference>
<dbReference type="AlphaFoldDB" id="A0A846X7S2"/>
<dbReference type="InterPro" id="IPR051010">
    <property type="entry name" value="BCAA_transport"/>
</dbReference>
<keyword evidence="2 3" id="KW-0732">Signal</keyword>
<evidence type="ECO:0000256" key="2">
    <source>
        <dbReference type="ARBA" id="ARBA00022729"/>
    </source>
</evidence>
<accession>A0A846X7S2</accession>
<dbReference type="Proteomes" id="UP000565715">
    <property type="component" value="Unassembled WGS sequence"/>
</dbReference>
<name>A0A846X7S2_9NOCA</name>